<dbReference type="STRING" id="316067.Geob_0827"/>
<keyword evidence="2" id="KW-1003">Cell membrane</keyword>
<keyword evidence="3 6" id="KW-0812">Transmembrane</keyword>
<dbReference type="RefSeq" id="WP_012645918.1">
    <property type="nucleotide sequence ID" value="NC_011979.1"/>
</dbReference>
<dbReference type="Proteomes" id="UP000007721">
    <property type="component" value="Chromosome"/>
</dbReference>
<reference evidence="7 8" key="1">
    <citation type="submission" date="2009-01" db="EMBL/GenBank/DDBJ databases">
        <title>Complete sequence of Geobacter sp. FRC-32.</title>
        <authorList>
            <consortium name="US DOE Joint Genome Institute"/>
            <person name="Lucas S."/>
            <person name="Copeland A."/>
            <person name="Lapidus A."/>
            <person name="Glavina del Rio T."/>
            <person name="Dalin E."/>
            <person name="Tice H."/>
            <person name="Bruce D."/>
            <person name="Goodwin L."/>
            <person name="Pitluck S."/>
            <person name="Saunders E."/>
            <person name="Brettin T."/>
            <person name="Detter J.C."/>
            <person name="Han C."/>
            <person name="Larimer F."/>
            <person name="Land M."/>
            <person name="Hauser L."/>
            <person name="Kyrpides N."/>
            <person name="Ovchinnikova G."/>
            <person name="Kostka J."/>
            <person name="Richardson P."/>
        </authorList>
    </citation>
    <scope>NUCLEOTIDE SEQUENCE [LARGE SCALE GENOMIC DNA]</scope>
    <source>
        <strain evidence="8">DSM 22248 / JCM 15807 / FRC-32</strain>
    </source>
</reference>
<evidence type="ECO:0000256" key="5">
    <source>
        <dbReference type="ARBA" id="ARBA00023136"/>
    </source>
</evidence>
<feature type="transmembrane region" description="Helical" evidence="6">
    <location>
        <begin position="196"/>
        <end position="218"/>
    </location>
</feature>
<dbReference type="Pfam" id="PF03631">
    <property type="entry name" value="Virul_fac_BrkB"/>
    <property type="match status" value="1"/>
</dbReference>
<gene>
    <name evidence="7" type="ordered locus">Geob_0827</name>
</gene>
<dbReference type="InterPro" id="IPR017039">
    <property type="entry name" value="Virul_fac_BrkB"/>
</dbReference>
<dbReference type="KEGG" id="geo:Geob_0827"/>
<evidence type="ECO:0000256" key="2">
    <source>
        <dbReference type="ARBA" id="ARBA00022475"/>
    </source>
</evidence>
<evidence type="ECO:0000256" key="6">
    <source>
        <dbReference type="SAM" id="Phobius"/>
    </source>
</evidence>
<feature type="transmembrane region" description="Helical" evidence="6">
    <location>
        <begin position="157"/>
        <end position="176"/>
    </location>
</feature>
<comment type="subcellular location">
    <subcellularLocation>
        <location evidence="1">Cell membrane</location>
        <topology evidence="1">Multi-pass membrane protein</topology>
    </subcellularLocation>
</comment>
<dbReference type="GO" id="GO:0005886">
    <property type="term" value="C:plasma membrane"/>
    <property type="evidence" value="ECO:0007669"/>
    <property type="project" value="UniProtKB-SubCell"/>
</dbReference>
<feature type="transmembrane region" description="Helical" evidence="6">
    <location>
        <begin position="55"/>
        <end position="75"/>
    </location>
</feature>
<organism evidence="7 8">
    <name type="scientific">Geotalea daltonii (strain DSM 22248 / JCM 15807 / FRC-32)</name>
    <name type="common">Geobacter daltonii</name>
    <dbReference type="NCBI Taxonomy" id="316067"/>
    <lineage>
        <taxon>Bacteria</taxon>
        <taxon>Pseudomonadati</taxon>
        <taxon>Thermodesulfobacteriota</taxon>
        <taxon>Desulfuromonadia</taxon>
        <taxon>Geobacterales</taxon>
        <taxon>Geobacteraceae</taxon>
        <taxon>Geotalea</taxon>
    </lineage>
</organism>
<evidence type="ECO:0000313" key="7">
    <source>
        <dbReference type="EMBL" id="ACM19189.1"/>
    </source>
</evidence>
<protein>
    <submittedName>
        <fullName evidence="7">Membrane-bound transcriptional regulator, ribonuclease BN-related</fullName>
    </submittedName>
</protein>
<dbReference type="PANTHER" id="PTHR30213:SF0">
    <property type="entry name" value="UPF0761 MEMBRANE PROTEIN YIHY"/>
    <property type="match status" value="1"/>
</dbReference>
<dbReference type="PANTHER" id="PTHR30213">
    <property type="entry name" value="INNER MEMBRANE PROTEIN YHJD"/>
    <property type="match status" value="1"/>
</dbReference>
<dbReference type="AlphaFoldDB" id="B9M1B9"/>
<proteinExistence type="predicted"/>
<dbReference type="EMBL" id="CP001390">
    <property type="protein sequence ID" value="ACM19189.1"/>
    <property type="molecule type" value="Genomic_DNA"/>
</dbReference>
<feature type="transmembrane region" description="Helical" evidence="6">
    <location>
        <begin position="260"/>
        <end position="286"/>
    </location>
</feature>
<dbReference type="eggNOG" id="COG1295">
    <property type="taxonomic scope" value="Bacteria"/>
</dbReference>
<sequence length="440" mass="49288">MKNAADIISFFTKDLWNLNPDAYGGIKRYWVKYLQIMALVIKNFWDDNCLLRASALSFTTILSIVPFFALTFAVLKGFDVQNKVEPYILEQVTAGSEELVDKIVTYINNTNMTSMGTIGLATLVVTAITLLGNIEEAFNVIWGVKGTRSLQRKFSDYLSVLLSGPLLMLAAISVTTTLQSQSVVRWLLQTSYLGDVLLFSFRLIPYISVWLALFFLYILIPNTRVKAKSALIGGVLAGTVWQAAQWGYLYFQVGVGKYNAIYGTLALLPIFMVWIYTSWVIVLFGVEVVAAHQNIKTFRHEFRTQQISPAMMDLLALSILQEVATAFHLGSPPLTKERLAESLDVPIRLVRELLIQLTDSGYLIRSAGELSSYYPARELEQIPVNEVLSSLRGYGDRDWIEKVARQEELSHEILIRANNAADAALAGLTMKDLISTRKIS</sequence>
<dbReference type="eggNOG" id="COG1959">
    <property type="taxonomic scope" value="Bacteria"/>
</dbReference>
<dbReference type="InterPro" id="IPR036388">
    <property type="entry name" value="WH-like_DNA-bd_sf"/>
</dbReference>
<keyword evidence="5 6" id="KW-0472">Membrane</keyword>
<dbReference type="OrthoDB" id="9808671at2"/>
<dbReference type="SUPFAM" id="SSF46785">
    <property type="entry name" value="Winged helix' DNA-binding domain"/>
    <property type="match status" value="1"/>
</dbReference>
<keyword evidence="8" id="KW-1185">Reference proteome</keyword>
<evidence type="ECO:0000256" key="3">
    <source>
        <dbReference type="ARBA" id="ARBA00022692"/>
    </source>
</evidence>
<evidence type="ECO:0000313" key="8">
    <source>
        <dbReference type="Proteomes" id="UP000007721"/>
    </source>
</evidence>
<keyword evidence="4 6" id="KW-1133">Transmembrane helix</keyword>
<name>B9M1B9_GEODF</name>
<accession>B9M1B9</accession>
<dbReference type="NCBIfam" id="TIGR00765">
    <property type="entry name" value="yihY_not_rbn"/>
    <property type="match status" value="1"/>
</dbReference>
<dbReference type="Gene3D" id="1.10.10.10">
    <property type="entry name" value="Winged helix-like DNA-binding domain superfamily/Winged helix DNA-binding domain"/>
    <property type="match status" value="1"/>
</dbReference>
<feature type="transmembrane region" description="Helical" evidence="6">
    <location>
        <begin position="230"/>
        <end position="248"/>
    </location>
</feature>
<dbReference type="HOGENOM" id="CLU_032288_2_0_7"/>
<evidence type="ECO:0000256" key="4">
    <source>
        <dbReference type="ARBA" id="ARBA00022989"/>
    </source>
</evidence>
<evidence type="ECO:0000256" key="1">
    <source>
        <dbReference type="ARBA" id="ARBA00004651"/>
    </source>
</evidence>
<dbReference type="InterPro" id="IPR036390">
    <property type="entry name" value="WH_DNA-bd_sf"/>
</dbReference>